<gene>
    <name evidence="1" type="ORF">WUBG_16354</name>
</gene>
<evidence type="ECO:0000313" key="2">
    <source>
        <dbReference type="Proteomes" id="UP000004810"/>
    </source>
</evidence>
<proteinExistence type="predicted"/>
<sequence length="96" mass="10765">MAVENDLNKATVEDIDSIRKIPFETAPLNSNVQFIKEKRRTEMVPSQIPQPVYAALKNGTFIDNIDAFDLEQIQPFLPSLLLCSFSSACVFSDESL</sequence>
<dbReference type="Proteomes" id="UP000004810">
    <property type="component" value="Unassembled WGS sequence"/>
</dbReference>
<name>J9AFB5_WUCBA</name>
<protein>
    <submittedName>
        <fullName evidence="1">Uncharacterized protein</fullName>
    </submittedName>
</protein>
<comment type="caution">
    <text evidence="1">The sequence shown here is derived from an EMBL/GenBank/DDBJ whole genome shotgun (WGS) entry which is preliminary data.</text>
</comment>
<dbReference type="EMBL" id="ADBV01015487">
    <property type="protein sequence ID" value="EJW72740.1"/>
    <property type="molecule type" value="Genomic_DNA"/>
</dbReference>
<dbReference type="AlphaFoldDB" id="J9AFB5"/>
<organism evidence="1 2">
    <name type="scientific">Wuchereria bancrofti</name>
    <dbReference type="NCBI Taxonomy" id="6293"/>
    <lineage>
        <taxon>Eukaryota</taxon>
        <taxon>Metazoa</taxon>
        <taxon>Ecdysozoa</taxon>
        <taxon>Nematoda</taxon>
        <taxon>Chromadorea</taxon>
        <taxon>Rhabditida</taxon>
        <taxon>Spirurina</taxon>
        <taxon>Spiruromorpha</taxon>
        <taxon>Filarioidea</taxon>
        <taxon>Onchocercidae</taxon>
        <taxon>Wuchereria</taxon>
    </lineage>
</organism>
<evidence type="ECO:0000313" key="1">
    <source>
        <dbReference type="EMBL" id="EJW72740.1"/>
    </source>
</evidence>
<accession>J9AFB5</accession>
<feature type="non-terminal residue" evidence="1">
    <location>
        <position position="96"/>
    </location>
</feature>
<reference evidence="2" key="1">
    <citation type="submission" date="2012-08" db="EMBL/GenBank/DDBJ databases">
        <title>The Genome Sequence of Wuchereria bancrofti.</title>
        <authorList>
            <person name="Nutman T.B."/>
            <person name="Fink D.L."/>
            <person name="Russ C."/>
            <person name="Young S."/>
            <person name="Zeng Q."/>
            <person name="Koehrsen M."/>
            <person name="Alvarado L."/>
            <person name="Berlin A."/>
            <person name="Chapman S.B."/>
            <person name="Chen Z."/>
            <person name="Freedman E."/>
            <person name="Gellesch M."/>
            <person name="Goldberg J."/>
            <person name="Griggs A."/>
            <person name="Gujja S."/>
            <person name="Heilman E.R."/>
            <person name="Heiman D."/>
            <person name="Hepburn T."/>
            <person name="Howarth C."/>
            <person name="Jen D."/>
            <person name="Larson L."/>
            <person name="Lewis B."/>
            <person name="Mehta T."/>
            <person name="Park D."/>
            <person name="Pearson M."/>
            <person name="Roberts A."/>
            <person name="Saif S."/>
            <person name="Shea T."/>
            <person name="Shenoy N."/>
            <person name="Sisk P."/>
            <person name="Stolte C."/>
            <person name="Sykes S."/>
            <person name="Walk T."/>
            <person name="White J."/>
            <person name="Yandava C."/>
            <person name="Haas B."/>
            <person name="Henn M.R."/>
            <person name="Nusbaum C."/>
            <person name="Birren B."/>
        </authorList>
    </citation>
    <scope>NUCLEOTIDE SEQUENCE [LARGE SCALE GENOMIC DNA]</scope>
    <source>
        <strain evidence="2">NA</strain>
    </source>
</reference>